<dbReference type="AlphaFoldDB" id="X1AQ28"/>
<accession>X1AQ28</accession>
<evidence type="ECO:0000313" key="1">
    <source>
        <dbReference type="EMBL" id="GAG74398.1"/>
    </source>
</evidence>
<name>X1AQ28_9ZZZZ</name>
<proteinExistence type="predicted"/>
<comment type="caution">
    <text evidence="1">The sequence shown here is derived from an EMBL/GenBank/DDBJ whole genome shotgun (WGS) entry which is preliminary data.</text>
</comment>
<reference evidence="1" key="1">
    <citation type="journal article" date="2014" name="Front. Microbiol.">
        <title>High frequency of phylogenetically diverse reductive dehalogenase-homologous genes in deep subseafloor sedimentary metagenomes.</title>
        <authorList>
            <person name="Kawai M."/>
            <person name="Futagami T."/>
            <person name="Toyoda A."/>
            <person name="Takaki Y."/>
            <person name="Nishi S."/>
            <person name="Hori S."/>
            <person name="Arai W."/>
            <person name="Tsubouchi T."/>
            <person name="Morono Y."/>
            <person name="Uchiyama I."/>
            <person name="Ito T."/>
            <person name="Fujiyama A."/>
            <person name="Inagaki F."/>
            <person name="Takami H."/>
        </authorList>
    </citation>
    <scope>NUCLEOTIDE SEQUENCE</scope>
    <source>
        <strain evidence="1">Expedition CK06-06</strain>
    </source>
</reference>
<sequence length="96" mass="10168">MVMILGIICREVIGNIPIYSAQESSDLFNFFKGVVLAGNDQGGNFKSCDSGSLGDEALNLIQSAADLAAVKIRIKGFKIDISAVNILKQAGSCFLI</sequence>
<dbReference type="EMBL" id="BART01002009">
    <property type="protein sequence ID" value="GAG74398.1"/>
    <property type="molecule type" value="Genomic_DNA"/>
</dbReference>
<organism evidence="1">
    <name type="scientific">marine sediment metagenome</name>
    <dbReference type="NCBI Taxonomy" id="412755"/>
    <lineage>
        <taxon>unclassified sequences</taxon>
        <taxon>metagenomes</taxon>
        <taxon>ecological metagenomes</taxon>
    </lineage>
</organism>
<gene>
    <name evidence="1" type="ORF">S01H4_06490</name>
</gene>
<protein>
    <submittedName>
        <fullName evidence="1">Uncharacterized protein</fullName>
    </submittedName>
</protein>